<sequence>MRNKPWTKEEEELLEDLYGRVSIPGIAKRLGRSVGAINVRKARLGLGAFLDNGDYITLAQLLRAVKGRESVDGYANISWIKNRGLPVHYKRVGQCSFKVVKLADFWKWAEANKAFLDFSKMPERILGKEPAWVKAKRRADVQNNSIRKLTPWTKEEDARLKSYIEEGQKTGAQIANLLNRTYGAVIRRCRDLGIANPKRIKPHDHSWTAEEMQKVFDGVLKAIPYPVLAKETGLSEKAIRGLMYRTYKTENQDKIRAIAKKEAGKSE</sequence>
<gene>
    <name evidence="1" type="ORF">SAMN05216366_104109</name>
</gene>
<name>A0A1H0P4C6_SELRU</name>
<proteinExistence type="predicted"/>
<protein>
    <submittedName>
        <fullName evidence="1">Uncharacterized protein</fullName>
    </submittedName>
</protein>
<accession>A0A1H0P4C6</accession>
<dbReference type="EMBL" id="FNJQ01000004">
    <property type="protein sequence ID" value="SDO99927.1"/>
    <property type="molecule type" value="Genomic_DNA"/>
</dbReference>
<dbReference type="OrthoDB" id="1669646at2"/>
<organism evidence="1 2">
    <name type="scientific">Selenomonas ruminantium</name>
    <dbReference type="NCBI Taxonomy" id="971"/>
    <lineage>
        <taxon>Bacteria</taxon>
        <taxon>Bacillati</taxon>
        <taxon>Bacillota</taxon>
        <taxon>Negativicutes</taxon>
        <taxon>Selenomonadales</taxon>
        <taxon>Selenomonadaceae</taxon>
        <taxon>Selenomonas</taxon>
    </lineage>
</organism>
<dbReference type="RefSeq" id="WP_074571458.1">
    <property type="nucleotide sequence ID" value="NZ_FNJQ01000004.1"/>
</dbReference>
<evidence type="ECO:0000313" key="1">
    <source>
        <dbReference type="EMBL" id="SDO99927.1"/>
    </source>
</evidence>
<dbReference type="AlphaFoldDB" id="A0A1H0P4C6"/>
<dbReference type="Proteomes" id="UP000182412">
    <property type="component" value="Unassembled WGS sequence"/>
</dbReference>
<evidence type="ECO:0000313" key="2">
    <source>
        <dbReference type="Proteomes" id="UP000182412"/>
    </source>
</evidence>
<reference evidence="1 2" key="1">
    <citation type="submission" date="2016-10" db="EMBL/GenBank/DDBJ databases">
        <authorList>
            <person name="de Groot N.N."/>
        </authorList>
    </citation>
    <scope>NUCLEOTIDE SEQUENCE [LARGE SCALE GENOMIC DNA]</scope>
    <source>
        <strain evidence="1 2">S137</strain>
    </source>
</reference>